<keyword evidence="4" id="KW-1185">Reference proteome</keyword>
<dbReference type="InterPro" id="IPR018289">
    <property type="entry name" value="MULE_transposase_dom"/>
</dbReference>
<dbReference type="InterPro" id="IPR004330">
    <property type="entry name" value="FAR1_DNA_bnd_dom"/>
</dbReference>
<protein>
    <submittedName>
        <fullName evidence="3">39649_t:CDS:1</fullName>
    </submittedName>
</protein>
<evidence type="ECO:0000313" key="4">
    <source>
        <dbReference type="Proteomes" id="UP000789901"/>
    </source>
</evidence>
<evidence type="ECO:0000313" key="3">
    <source>
        <dbReference type="EMBL" id="CAG8844163.1"/>
    </source>
</evidence>
<gene>
    <name evidence="3" type="ORF">GMARGA_LOCUS36934</name>
</gene>
<evidence type="ECO:0000259" key="1">
    <source>
        <dbReference type="Pfam" id="PF03101"/>
    </source>
</evidence>
<comment type="caution">
    <text evidence="3">The sequence shown here is derived from an EMBL/GenBank/DDBJ whole genome shotgun (WGS) entry which is preliminary data.</text>
</comment>
<dbReference type="Proteomes" id="UP000789901">
    <property type="component" value="Unassembled WGS sequence"/>
</dbReference>
<proteinExistence type="predicted"/>
<organism evidence="3 4">
    <name type="scientific">Gigaspora margarita</name>
    <dbReference type="NCBI Taxonomy" id="4874"/>
    <lineage>
        <taxon>Eukaryota</taxon>
        <taxon>Fungi</taxon>
        <taxon>Fungi incertae sedis</taxon>
        <taxon>Mucoromycota</taxon>
        <taxon>Glomeromycotina</taxon>
        <taxon>Glomeromycetes</taxon>
        <taxon>Diversisporales</taxon>
        <taxon>Gigasporaceae</taxon>
        <taxon>Gigaspora</taxon>
    </lineage>
</organism>
<feature type="non-terminal residue" evidence="3">
    <location>
        <position position="1"/>
    </location>
</feature>
<dbReference type="Pfam" id="PF10551">
    <property type="entry name" value="MULE"/>
    <property type="match status" value="1"/>
</dbReference>
<dbReference type="Pfam" id="PF03101">
    <property type="entry name" value="FAR1"/>
    <property type="match status" value="1"/>
</dbReference>
<accession>A0ABN7X141</accession>
<reference evidence="3 4" key="1">
    <citation type="submission" date="2021-06" db="EMBL/GenBank/DDBJ databases">
        <authorList>
            <person name="Kallberg Y."/>
            <person name="Tangrot J."/>
            <person name="Rosling A."/>
        </authorList>
    </citation>
    <scope>NUCLEOTIDE SEQUENCE [LARGE SCALE GENOMIC DNA]</scope>
    <source>
        <strain evidence="3 4">120-4 pot B 10/14</strain>
    </source>
</reference>
<sequence>QFKEAAQQGAKAAGFAFSISSSKLSCVEKDGCVPFVTLQCVMGGNYRNNNKISEETRKRTKFTKRQNCSVSLRAVLNENIGVWIVTSYKSQHNYELLPSSQVHYFYQHQILNIEQKELVHTMIRNVINEHDQIKNALNEAICPEVLIVDATYKTNLYKLPLVNAVGVSNIGNTKALNTYQIAIAWVANEQKHIYTWFLNTLNETIYNVFSCFPEVAYSGKMSEVEKAFDKIKQTIAKSRNPIYIQNYLEEWKKDAE</sequence>
<name>A0ABN7X141_GIGMA</name>
<dbReference type="EMBL" id="CAJVQB010074895">
    <property type="protein sequence ID" value="CAG8844163.1"/>
    <property type="molecule type" value="Genomic_DNA"/>
</dbReference>
<evidence type="ECO:0000259" key="2">
    <source>
        <dbReference type="Pfam" id="PF10551"/>
    </source>
</evidence>
<feature type="domain" description="MULE transposase" evidence="2">
    <location>
        <begin position="145"/>
        <end position="207"/>
    </location>
</feature>
<feature type="non-terminal residue" evidence="3">
    <location>
        <position position="256"/>
    </location>
</feature>
<dbReference type="PANTHER" id="PTHR47718:SF3">
    <property type="entry name" value="PROTEIN FAR1-RELATED SEQUENCE 5-LIKE"/>
    <property type="match status" value="1"/>
</dbReference>
<dbReference type="PANTHER" id="PTHR47718">
    <property type="entry name" value="OS01G0519700 PROTEIN"/>
    <property type="match status" value="1"/>
</dbReference>
<feature type="domain" description="FAR1" evidence="1">
    <location>
        <begin position="12"/>
        <end position="98"/>
    </location>
</feature>